<dbReference type="RefSeq" id="WP_159266483.1">
    <property type="nucleotide sequence ID" value="NZ_CP040324.1"/>
</dbReference>
<dbReference type="Proteomes" id="UP000464593">
    <property type="component" value="Chromosome"/>
</dbReference>
<name>A0AAE6RDI7_9PSED</name>
<reference evidence="2 3" key="1">
    <citation type="submission" date="2019-05" db="EMBL/GenBank/DDBJ databases">
        <title>Complete genome sequence of Pseudomonas Pseudomonas resinovorans.</title>
        <authorList>
            <person name="Chen H.-P."/>
        </authorList>
    </citation>
    <scope>NUCLEOTIDE SEQUENCE [LARGE SCALE GENOMIC DNA]</scope>
    <source>
        <strain evidence="2 3">TCU-CK1</strain>
    </source>
</reference>
<keyword evidence="1" id="KW-0472">Membrane</keyword>
<proteinExistence type="predicted"/>
<evidence type="ECO:0000313" key="2">
    <source>
        <dbReference type="EMBL" id="QHB28878.1"/>
    </source>
</evidence>
<keyword evidence="1" id="KW-0812">Transmembrane</keyword>
<protein>
    <submittedName>
        <fullName evidence="2">Uncharacterized protein</fullName>
    </submittedName>
</protein>
<gene>
    <name evidence="2" type="ORF">TCK1_3532</name>
</gene>
<evidence type="ECO:0000256" key="1">
    <source>
        <dbReference type="SAM" id="Phobius"/>
    </source>
</evidence>
<sequence length="101" mass="11310">MMPFSVRSSVVRGLLILGVVMVMLLMASMALQLSGPQLEWIKEARGGTPYLAYWRALLYTLIFAGWTAALRLRPTSEDQQRLLRLGLIGFSSIILVELSRV</sequence>
<feature type="transmembrane region" description="Helical" evidence="1">
    <location>
        <begin position="12"/>
        <end position="31"/>
    </location>
</feature>
<dbReference type="AlphaFoldDB" id="A0AAE6RDI7"/>
<evidence type="ECO:0000313" key="3">
    <source>
        <dbReference type="Proteomes" id="UP000464593"/>
    </source>
</evidence>
<organism evidence="2 3">
    <name type="scientific">Pseudomonas monteilii</name>
    <dbReference type="NCBI Taxonomy" id="76759"/>
    <lineage>
        <taxon>Bacteria</taxon>
        <taxon>Pseudomonadati</taxon>
        <taxon>Pseudomonadota</taxon>
        <taxon>Gammaproteobacteria</taxon>
        <taxon>Pseudomonadales</taxon>
        <taxon>Pseudomonadaceae</taxon>
        <taxon>Pseudomonas</taxon>
    </lineage>
</organism>
<keyword evidence="1" id="KW-1133">Transmembrane helix</keyword>
<dbReference type="EMBL" id="CP040324">
    <property type="protein sequence ID" value="QHB28878.1"/>
    <property type="molecule type" value="Genomic_DNA"/>
</dbReference>
<feature type="transmembrane region" description="Helical" evidence="1">
    <location>
        <begin position="51"/>
        <end position="70"/>
    </location>
</feature>
<accession>A0AAE6RDI7</accession>